<protein>
    <recommendedName>
        <fullName evidence="4">F-box domain-containing protein</fullName>
    </recommendedName>
</protein>
<evidence type="ECO:0000313" key="2">
    <source>
        <dbReference type="EMBL" id="CEN59317.1"/>
    </source>
</evidence>
<sequence>MPLNPDIVDAAGLVSAPDPFAFPALESLVLGAEVGIRVLSKLLPYVRSMKHLCVGLPRSLKAVPMTMPVEANPGATNTTFTFTLQDLSTHLPNLRTLNLKFHTRTEIHLPELLSLALFTELEELRLTSSLPYFRIPKITDTHFTSLVSRLRHLRELSLYCAQESLTTESLIALGQSCRSLVFCTIKCLPLDLSALEDRTGTTSASDRPLFPELTDLSVHHLLLPNSSGNYPYSSRHRIETYLDIPKEEDGEEDMLPDPNDEPGQSYDSEIELKPDPVVIAIQVSILTMHFPKMAYLEFWPAADVHWEFTEAVKTAWMEEKGRRVERMRLARIRQMDGTRIFRVRR</sequence>
<reference evidence="3" key="1">
    <citation type="journal article" date="2016" name="Genome Announc.">
        <title>Draft genome sequences of fungus Aspergillus calidoustus.</title>
        <authorList>
            <person name="Horn F."/>
            <person name="Linde J."/>
            <person name="Mattern D.J."/>
            <person name="Walther G."/>
            <person name="Guthke R."/>
            <person name="Scherlach K."/>
            <person name="Martin K."/>
            <person name="Brakhage A.A."/>
            <person name="Petzke L."/>
            <person name="Valiante V."/>
        </authorList>
    </citation>
    <scope>NUCLEOTIDE SEQUENCE [LARGE SCALE GENOMIC DNA]</scope>
    <source>
        <strain evidence="3">SF006504</strain>
    </source>
</reference>
<dbReference type="Gene3D" id="3.80.10.10">
    <property type="entry name" value="Ribonuclease Inhibitor"/>
    <property type="match status" value="1"/>
</dbReference>
<feature type="compositionally biased region" description="Acidic residues" evidence="1">
    <location>
        <begin position="248"/>
        <end position="260"/>
    </location>
</feature>
<organism evidence="2 3">
    <name type="scientific">Aspergillus calidoustus</name>
    <dbReference type="NCBI Taxonomy" id="454130"/>
    <lineage>
        <taxon>Eukaryota</taxon>
        <taxon>Fungi</taxon>
        <taxon>Dikarya</taxon>
        <taxon>Ascomycota</taxon>
        <taxon>Pezizomycotina</taxon>
        <taxon>Eurotiomycetes</taxon>
        <taxon>Eurotiomycetidae</taxon>
        <taxon>Eurotiales</taxon>
        <taxon>Aspergillaceae</taxon>
        <taxon>Aspergillus</taxon>
        <taxon>Aspergillus subgen. Nidulantes</taxon>
    </lineage>
</organism>
<name>A0A0U5GLZ4_ASPCI</name>
<dbReference type="OrthoDB" id="2305901at2759"/>
<evidence type="ECO:0000256" key="1">
    <source>
        <dbReference type="SAM" id="MobiDB-lite"/>
    </source>
</evidence>
<accession>A0A0U5GLZ4</accession>
<dbReference type="InterPro" id="IPR032675">
    <property type="entry name" value="LRR_dom_sf"/>
</dbReference>
<evidence type="ECO:0008006" key="4">
    <source>
        <dbReference type="Google" id="ProtNLM"/>
    </source>
</evidence>
<gene>
    <name evidence="2" type="ORF">ASPCAL01769</name>
</gene>
<evidence type="ECO:0000313" key="3">
    <source>
        <dbReference type="Proteomes" id="UP000054771"/>
    </source>
</evidence>
<dbReference type="AlphaFoldDB" id="A0A0U5GLZ4"/>
<dbReference type="Proteomes" id="UP000054771">
    <property type="component" value="Unassembled WGS sequence"/>
</dbReference>
<keyword evidence="3" id="KW-1185">Reference proteome</keyword>
<feature type="region of interest" description="Disordered" evidence="1">
    <location>
        <begin position="246"/>
        <end position="266"/>
    </location>
</feature>
<proteinExistence type="predicted"/>
<dbReference type="EMBL" id="CDMC01000002">
    <property type="protein sequence ID" value="CEN59317.1"/>
    <property type="molecule type" value="Genomic_DNA"/>
</dbReference>
<dbReference type="SUPFAM" id="SSF52047">
    <property type="entry name" value="RNI-like"/>
    <property type="match status" value="1"/>
</dbReference>